<dbReference type="EMBL" id="HBUF01056124">
    <property type="protein sequence ID" value="CAG6623995.1"/>
    <property type="molecule type" value="Transcribed_RNA"/>
</dbReference>
<name>A0A8D8M885_9HEMI</name>
<sequence>MRTSSKKSTKRTTCSPIRKSGASTTKVVRRLSIKEVSEGSNPPWTSLICSLEGEEEREEEEEWMMMTMMRTNKSHRLEMRDIKDVVSSSRRIVKAKMLFTPFMLLWKNCTVELSGNWPWRRMLFVQFVKVVVAKAKS</sequence>
<dbReference type="EMBL" id="HBUF01056126">
    <property type="protein sequence ID" value="CAG6623999.1"/>
    <property type="molecule type" value="Transcribed_RNA"/>
</dbReference>
<dbReference type="EMBL" id="HBUF01056125">
    <property type="protein sequence ID" value="CAG6623997.1"/>
    <property type="molecule type" value="Transcribed_RNA"/>
</dbReference>
<proteinExistence type="predicted"/>
<dbReference type="AlphaFoldDB" id="A0A8D8M885"/>
<organism evidence="2">
    <name type="scientific">Cacopsylla melanoneura</name>
    <dbReference type="NCBI Taxonomy" id="428564"/>
    <lineage>
        <taxon>Eukaryota</taxon>
        <taxon>Metazoa</taxon>
        <taxon>Ecdysozoa</taxon>
        <taxon>Arthropoda</taxon>
        <taxon>Hexapoda</taxon>
        <taxon>Insecta</taxon>
        <taxon>Pterygota</taxon>
        <taxon>Neoptera</taxon>
        <taxon>Paraneoptera</taxon>
        <taxon>Hemiptera</taxon>
        <taxon>Sternorrhyncha</taxon>
        <taxon>Psylloidea</taxon>
        <taxon>Psyllidae</taxon>
        <taxon>Psyllinae</taxon>
        <taxon>Cacopsylla</taxon>
    </lineage>
</organism>
<dbReference type="EMBL" id="HBUF01056127">
    <property type="protein sequence ID" value="CAG6624001.1"/>
    <property type="molecule type" value="Transcribed_RNA"/>
</dbReference>
<evidence type="ECO:0000313" key="2">
    <source>
        <dbReference type="EMBL" id="CAG6623999.1"/>
    </source>
</evidence>
<reference evidence="2" key="1">
    <citation type="submission" date="2021-05" db="EMBL/GenBank/DDBJ databases">
        <authorList>
            <person name="Alioto T."/>
            <person name="Alioto T."/>
            <person name="Gomez Garrido J."/>
        </authorList>
    </citation>
    <scope>NUCLEOTIDE SEQUENCE</scope>
</reference>
<protein>
    <submittedName>
        <fullName evidence="2">Uncharacterized protein</fullName>
    </submittedName>
</protein>
<accession>A0A8D8M885</accession>
<feature type="compositionally biased region" description="Basic residues" evidence="1">
    <location>
        <begin position="1"/>
        <end position="10"/>
    </location>
</feature>
<evidence type="ECO:0000256" key="1">
    <source>
        <dbReference type="SAM" id="MobiDB-lite"/>
    </source>
</evidence>
<feature type="region of interest" description="Disordered" evidence="1">
    <location>
        <begin position="1"/>
        <end position="23"/>
    </location>
</feature>